<evidence type="ECO:0000313" key="2">
    <source>
        <dbReference type="Proteomes" id="UP000240638"/>
    </source>
</evidence>
<gene>
    <name evidence="1" type="ORF">C9I57_21465</name>
</gene>
<proteinExistence type="predicted"/>
<dbReference type="AlphaFoldDB" id="A0A2T3XQ71"/>
<accession>A0A2T3XQ71</accession>
<protein>
    <submittedName>
        <fullName evidence="1">Uncharacterized protein</fullName>
    </submittedName>
</protein>
<reference evidence="1 2" key="1">
    <citation type="submission" date="2018-03" db="EMBL/GenBank/DDBJ databases">
        <title>Whole genome analyses suggest that Burkholderia sensu lato contains two further novel genera in the rhizoxinica-symbiotica group Mycetohabitans gen. nov., and Trinickia gen. nov.: implications for the evolution of diazotrophy and nodulation in the Burkholderiaceae.</title>
        <authorList>
            <person name="Estrada De Los Santos P."/>
            <person name="Palmer M."/>
            <person name="Chavez-Ramirez B."/>
            <person name="Steenkamp E.T."/>
            <person name="Hirsch A.M."/>
            <person name="Manyaka P."/>
            <person name="Maluk M."/>
            <person name="Lafos M."/>
            <person name="Crook M."/>
            <person name="Gross E."/>
            <person name="Simon M.F."/>
            <person name="Bueno Dos Reis Junior F."/>
            <person name="Poole P.S."/>
            <person name="Venter S.N."/>
            <person name="James E.K."/>
        </authorList>
    </citation>
    <scope>NUCLEOTIDE SEQUENCE [LARGE SCALE GENOMIC DNA]</scope>
    <source>
        <strain evidence="1 2">JPY-366</strain>
    </source>
</reference>
<sequence length="79" mass="8485">MATVRVNPAVGEEGDTMDKISDLASRAWNIHNITAFMSEALADDALGALPVRSTIFQLREMSSELALGIMDLEAELCCG</sequence>
<dbReference type="EMBL" id="PYUC01000011">
    <property type="protein sequence ID" value="PTB18592.1"/>
    <property type="molecule type" value="Genomic_DNA"/>
</dbReference>
<organism evidence="1 2">
    <name type="scientific">Trinickia symbiotica</name>
    <dbReference type="NCBI Taxonomy" id="863227"/>
    <lineage>
        <taxon>Bacteria</taxon>
        <taxon>Pseudomonadati</taxon>
        <taxon>Pseudomonadota</taxon>
        <taxon>Betaproteobacteria</taxon>
        <taxon>Burkholderiales</taxon>
        <taxon>Burkholderiaceae</taxon>
        <taxon>Trinickia</taxon>
    </lineage>
</organism>
<comment type="caution">
    <text evidence="1">The sequence shown here is derived from an EMBL/GenBank/DDBJ whole genome shotgun (WGS) entry which is preliminary data.</text>
</comment>
<evidence type="ECO:0000313" key="1">
    <source>
        <dbReference type="EMBL" id="PTB18592.1"/>
    </source>
</evidence>
<dbReference type="Proteomes" id="UP000240638">
    <property type="component" value="Unassembled WGS sequence"/>
</dbReference>
<name>A0A2T3XQ71_9BURK</name>